<name>A0A9D9HQL6_9SPIR</name>
<feature type="transmembrane region" description="Helical" evidence="1">
    <location>
        <begin position="902"/>
        <end position="922"/>
    </location>
</feature>
<organism evidence="2 3">
    <name type="scientific">Candidatus Gallitreponema excrementavium</name>
    <dbReference type="NCBI Taxonomy" id="2840840"/>
    <lineage>
        <taxon>Bacteria</taxon>
        <taxon>Pseudomonadati</taxon>
        <taxon>Spirochaetota</taxon>
        <taxon>Spirochaetia</taxon>
        <taxon>Spirochaetales</taxon>
        <taxon>Candidatus Gallitreponema</taxon>
    </lineage>
</organism>
<evidence type="ECO:0000313" key="2">
    <source>
        <dbReference type="EMBL" id="MBO8458157.1"/>
    </source>
</evidence>
<sequence>MNLSKMAVSKPTTVLLIFIILTALGIYSTFSLPIDLLPDMDLPYMAIMTTYPNAGPEEVERSVTRVIESSVSSVTGIENMISYSSSGSSTILLEFGFGVNLDEASNQARDRLDMIKNYLPEEAESPLIVKMDPSMMPIMAIAITANRTPEELRTIAEDTIQPRLEQLEGVASAPIAGGREKAVIVDIPRNRLEAYSLTISQISQMIGVQNIQSGGGTISEGDLNYTISTSGEYSSIDDIKNTVIAWKTETPVSMTGSPAVRKILLRDIADVYEGYKPETTLAFHNGEPCVSISIQKQSGKNSVETARRVNERIEKLNDELPSDIRIETVFDTTDMIESSINEVVNSAVQGAILAVIVLLVFLRSIRSTLIISITIPVSLVVTLGLMYFCGFTLNIMTLAGLALGVGMLVDNSIVVLENIYKYRENGAKSLTASVLGAQEMIMAITSSTLTTICVFLPLIMYKNELGILGQVFQGLVFTVVFSLLCSLLVAVVLVPVLSSKYLKLNPKNRVRSGFLGKVNNALQNIFDGMDNGYAYLIGKILNHKKLTLVLLLVLFVVSICLIPVIGFVYMPSQAENTVSLSITTPVGTRLEVTQEVVSRFEAIAKQEVKGIESLLATVGSSSSMMSSDSENSGQIQITLEDFKAGNDTAEEIKEKFRKHFDDFPGVTFAFSSTGAGLGGGGITISVKSEDLELCRNTANSIKAALEEKGKDYVTEVQVDYTEGLPQVDIVIDRQKLYDYGLNIYTVSSEIKGCMNGLTASRYRSGGNEIDIVVQLAEGDREKISDLSTIFVTNSAGKRIPLASFASWQEGYSPVSIKRENQSRIVNVTATAKLGVSLGKVQSEIERIVRESIPTDENVVIEYSGDYEEFMEGISKFLVIIFMAIILVFAVMASQFESFLDPFIVIFTIPLSVIGVVLINLLMGTTLNMITAVGLLVLVGVIVNNGIVLVDYTNLLRKRGYGLREACIEAGRSRLRPVLMTTLTTILGLVPMTFFPGEGGEMSQPIGQTILGGLSFGTLMTLFLMPVLYYIFNNYRDKRSAKKAEKKRLSLEKIKAEGGAV</sequence>
<feature type="transmembrane region" description="Helical" evidence="1">
    <location>
        <begin position="399"/>
        <end position="420"/>
    </location>
</feature>
<feature type="transmembrane region" description="Helical" evidence="1">
    <location>
        <begin position="472"/>
        <end position="497"/>
    </location>
</feature>
<feature type="transmembrane region" description="Helical" evidence="1">
    <location>
        <begin position="876"/>
        <end position="895"/>
    </location>
</feature>
<reference evidence="2" key="2">
    <citation type="journal article" date="2021" name="PeerJ">
        <title>Extensive microbial diversity within the chicken gut microbiome revealed by metagenomics and culture.</title>
        <authorList>
            <person name="Gilroy R."/>
            <person name="Ravi A."/>
            <person name="Getino M."/>
            <person name="Pursley I."/>
            <person name="Horton D.L."/>
            <person name="Alikhan N.F."/>
            <person name="Baker D."/>
            <person name="Gharbi K."/>
            <person name="Hall N."/>
            <person name="Watson M."/>
            <person name="Adriaenssens E.M."/>
            <person name="Foster-Nyarko E."/>
            <person name="Jarju S."/>
            <person name="Secka A."/>
            <person name="Antonio M."/>
            <person name="Oren A."/>
            <person name="Chaudhuri R.R."/>
            <person name="La Ragione R."/>
            <person name="Hildebrand F."/>
            <person name="Pallen M.J."/>
        </authorList>
    </citation>
    <scope>NUCLEOTIDE SEQUENCE</scope>
    <source>
        <strain evidence="2">10532</strain>
    </source>
</reference>
<accession>A0A9D9HQL6</accession>
<reference evidence="2" key="1">
    <citation type="submission" date="2020-10" db="EMBL/GenBank/DDBJ databases">
        <authorList>
            <person name="Gilroy R."/>
        </authorList>
    </citation>
    <scope>NUCLEOTIDE SEQUENCE</scope>
    <source>
        <strain evidence="2">10532</strain>
    </source>
</reference>
<dbReference type="InterPro" id="IPR027463">
    <property type="entry name" value="AcrB_DN_DC_subdom"/>
</dbReference>
<dbReference type="EMBL" id="JADIMM010000091">
    <property type="protein sequence ID" value="MBO8458157.1"/>
    <property type="molecule type" value="Genomic_DNA"/>
</dbReference>
<protein>
    <submittedName>
        <fullName evidence="2">Efflux RND transporter permease subunit</fullName>
    </submittedName>
</protein>
<dbReference type="Gene3D" id="3.30.70.1440">
    <property type="entry name" value="Multidrug efflux transporter AcrB pore domain"/>
    <property type="match status" value="1"/>
</dbReference>
<dbReference type="SUPFAM" id="SSF82866">
    <property type="entry name" value="Multidrug efflux transporter AcrB transmembrane domain"/>
    <property type="match status" value="2"/>
</dbReference>
<dbReference type="SUPFAM" id="SSF82693">
    <property type="entry name" value="Multidrug efflux transporter AcrB pore domain, PN1, PN2, PC1 and PC2 subdomains"/>
    <property type="match status" value="3"/>
</dbReference>
<dbReference type="GO" id="GO:0005886">
    <property type="term" value="C:plasma membrane"/>
    <property type="evidence" value="ECO:0007669"/>
    <property type="project" value="TreeGrafter"/>
</dbReference>
<feature type="transmembrane region" description="Helical" evidence="1">
    <location>
        <begin position="977"/>
        <end position="996"/>
    </location>
</feature>
<dbReference type="Proteomes" id="UP000823638">
    <property type="component" value="Unassembled WGS sequence"/>
</dbReference>
<feature type="transmembrane region" description="Helical" evidence="1">
    <location>
        <begin position="343"/>
        <end position="362"/>
    </location>
</feature>
<gene>
    <name evidence="2" type="ORF">IAA81_08020</name>
</gene>
<dbReference type="Gene3D" id="3.30.2090.10">
    <property type="entry name" value="Multidrug efflux transporter AcrB TolC docking domain, DN and DC subdomains"/>
    <property type="match status" value="2"/>
</dbReference>
<evidence type="ECO:0000313" key="3">
    <source>
        <dbReference type="Proteomes" id="UP000823638"/>
    </source>
</evidence>
<feature type="transmembrane region" description="Helical" evidence="1">
    <location>
        <begin position="441"/>
        <end position="460"/>
    </location>
</feature>
<dbReference type="PANTHER" id="PTHR32063">
    <property type="match status" value="1"/>
</dbReference>
<keyword evidence="1" id="KW-1133">Transmembrane helix</keyword>
<dbReference type="PRINTS" id="PR00702">
    <property type="entry name" value="ACRIFLAVINRP"/>
</dbReference>
<dbReference type="Gene3D" id="1.20.1640.10">
    <property type="entry name" value="Multidrug efflux transporter AcrB transmembrane domain"/>
    <property type="match status" value="2"/>
</dbReference>
<dbReference type="PANTHER" id="PTHR32063:SF0">
    <property type="entry name" value="SWARMING MOTILITY PROTEIN SWRC"/>
    <property type="match status" value="1"/>
</dbReference>
<dbReference type="InterPro" id="IPR001036">
    <property type="entry name" value="Acrflvin-R"/>
</dbReference>
<feature type="transmembrane region" description="Helical" evidence="1">
    <location>
        <begin position="1008"/>
        <end position="1031"/>
    </location>
</feature>
<keyword evidence="1" id="KW-0472">Membrane</keyword>
<evidence type="ECO:0000256" key="1">
    <source>
        <dbReference type="SAM" id="Phobius"/>
    </source>
</evidence>
<feature type="transmembrane region" description="Helical" evidence="1">
    <location>
        <begin position="928"/>
        <end position="949"/>
    </location>
</feature>
<comment type="caution">
    <text evidence="2">The sequence shown here is derived from an EMBL/GenBank/DDBJ whole genome shotgun (WGS) entry which is preliminary data.</text>
</comment>
<proteinExistence type="predicted"/>
<feature type="transmembrane region" description="Helical" evidence="1">
    <location>
        <begin position="369"/>
        <end position="393"/>
    </location>
</feature>
<dbReference type="Gene3D" id="3.30.70.1430">
    <property type="entry name" value="Multidrug efflux transporter AcrB pore domain"/>
    <property type="match status" value="2"/>
</dbReference>
<dbReference type="SUPFAM" id="SSF82714">
    <property type="entry name" value="Multidrug efflux transporter AcrB TolC docking domain, DN and DC subdomains"/>
    <property type="match status" value="2"/>
</dbReference>
<dbReference type="Pfam" id="PF00873">
    <property type="entry name" value="ACR_tran"/>
    <property type="match status" value="1"/>
</dbReference>
<dbReference type="Gene3D" id="3.30.70.1320">
    <property type="entry name" value="Multidrug efflux transporter AcrB pore domain like"/>
    <property type="match status" value="1"/>
</dbReference>
<keyword evidence="1" id="KW-0812">Transmembrane</keyword>
<feature type="transmembrane region" description="Helical" evidence="1">
    <location>
        <begin position="546"/>
        <end position="570"/>
    </location>
</feature>
<dbReference type="GO" id="GO:0042910">
    <property type="term" value="F:xenobiotic transmembrane transporter activity"/>
    <property type="evidence" value="ECO:0007669"/>
    <property type="project" value="TreeGrafter"/>
</dbReference>
<dbReference type="AlphaFoldDB" id="A0A9D9HQL6"/>